<dbReference type="InterPro" id="IPR036910">
    <property type="entry name" value="HMG_box_dom_sf"/>
</dbReference>
<reference evidence="3" key="1">
    <citation type="submission" date="2020-05" db="EMBL/GenBank/DDBJ databases">
        <title>Phylogenomic resolution of chytrid fungi.</title>
        <authorList>
            <person name="Stajich J.E."/>
            <person name="Amses K."/>
            <person name="Simmons R."/>
            <person name="Seto K."/>
            <person name="Myers J."/>
            <person name="Bonds A."/>
            <person name="Quandt C.A."/>
            <person name="Barry K."/>
            <person name="Liu P."/>
            <person name="Grigoriev I."/>
            <person name="Longcore J.E."/>
            <person name="James T.Y."/>
        </authorList>
    </citation>
    <scope>NUCLEOTIDE SEQUENCE</scope>
    <source>
        <strain evidence="3">PLAUS21</strain>
    </source>
</reference>
<evidence type="ECO:0000313" key="4">
    <source>
        <dbReference type="Proteomes" id="UP001210925"/>
    </source>
</evidence>
<gene>
    <name evidence="3" type="ORF">HK103_004978</name>
</gene>
<accession>A0AAD5UFT4</accession>
<evidence type="ECO:0000259" key="2">
    <source>
        <dbReference type="PROSITE" id="PS50118"/>
    </source>
</evidence>
<dbReference type="EMBL" id="JADGKB010000043">
    <property type="protein sequence ID" value="KAJ3256995.1"/>
    <property type="molecule type" value="Genomic_DNA"/>
</dbReference>
<dbReference type="PROSITE" id="PS50118">
    <property type="entry name" value="HMG_BOX_2"/>
    <property type="match status" value="1"/>
</dbReference>
<dbReference type="AlphaFoldDB" id="A0AAD5UFT4"/>
<dbReference type="SMART" id="SM00398">
    <property type="entry name" value="HMG"/>
    <property type="match status" value="1"/>
</dbReference>
<name>A0AAD5UFT4_9FUNG</name>
<proteinExistence type="predicted"/>
<evidence type="ECO:0000256" key="1">
    <source>
        <dbReference type="PROSITE-ProRule" id="PRU00267"/>
    </source>
</evidence>
<dbReference type="InterPro" id="IPR009071">
    <property type="entry name" value="HMG_box_dom"/>
</dbReference>
<keyword evidence="1" id="KW-0238">DNA-binding</keyword>
<dbReference type="Proteomes" id="UP001210925">
    <property type="component" value="Unassembled WGS sequence"/>
</dbReference>
<feature type="domain" description="HMG box" evidence="2">
    <location>
        <begin position="9"/>
        <end position="77"/>
    </location>
</feature>
<dbReference type="SUPFAM" id="SSF47095">
    <property type="entry name" value="HMG-box"/>
    <property type="match status" value="1"/>
</dbReference>
<protein>
    <recommendedName>
        <fullName evidence="2">HMG box domain-containing protein</fullName>
    </recommendedName>
</protein>
<sequence length="144" mass="17254">MKQLMAPNPKKPLNSFFLYRKSKKEFISKTFNLTKSHQISKKAAELWSKESKTVKEHFQELSQKEHDEFKLKYPDYDWQPWKFKYKQFKSYRPAEIDPECGSASDYSIDSSEHDLVKEEPSYVNDISPDVFFATLLFDQKQYFQ</sequence>
<dbReference type="GO" id="GO:0005634">
    <property type="term" value="C:nucleus"/>
    <property type="evidence" value="ECO:0007669"/>
    <property type="project" value="UniProtKB-UniRule"/>
</dbReference>
<dbReference type="Pfam" id="PF00505">
    <property type="entry name" value="HMG_box"/>
    <property type="match status" value="1"/>
</dbReference>
<dbReference type="Gene3D" id="1.10.30.10">
    <property type="entry name" value="High mobility group box domain"/>
    <property type="match status" value="1"/>
</dbReference>
<keyword evidence="1" id="KW-0539">Nucleus</keyword>
<keyword evidence="4" id="KW-1185">Reference proteome</keyword>
<organism evidence="3 4">
    <name type="scientific">Boothiomyces macroporosus</name>
    <dbReference type="NCBI Taxonomy" id="261099"/>
    <lineage>
        <taxon>Eukaryota</taxon>
        <taxon>Fungi</taxon>
        <taxon>Fungi incertae sedis</taxon>
        <taxon>Chytridiomycota</taxon>
        <taxon>Chytridiomycota incertae sedis</taxon>
        <taxon>Chytridiomycetes</taxon>
        <taxon>Rhizophydiales</taxon>
        <taxon>Terramycetaceae</taxon>
        <taxon>Boothiomyces</taxon>
    </lineage>
</organism>
<feature type="DNA-binding region" description="HMG box" evidence="1">
    <location>
        <begin position="9"/>
        <end position="77"/>
    </location>
</feature>
<dbReference type="GO" id="GO:0003677">
    <property type="term" value="F:DNA binding"/>
    <property type="evidence" value="ECO:0007669"/>
    <property type="project" value="UniProtKB-UniRule"/>
</dbReference>
<evidence type="ECO:0000313" key="3">
    <source>
        <dbReference type="EMBL" id="KAJ3256995.1"/>
    </source>
</evidence>
<comment type="caution">
    <text evidence="3">The sequence shown here is derived from an EMBL/GenBank/DDBJ whole genome shotgun (WGS) entry which is preliminary data.</text>
</comment>